<dbReference type="PRINTS" id="PR00006">
    <property type="entry name" value="COFILIN"/>
</dbReference>
<dbReference type="PANTHER" id="PTHR11913">
    <property type="entry name" value="COFILIN-RELATED"/>
    <property type="match status" value="1"/>
</dbReference>
<dbReference type="EMBL" id="CACRSJ010000106">
    <property type="protein sequence ID" value="VYS59488.1"/>
    <property type="molecule type" value="Genomic_DNA"/>
</dbReference>
<evidence type="ECO:0000313" key="7">
    <source>
        <dbReference type="Proteomes" id="UP000426265"/>
    </source>
</evidence>
<dbReference type="InterPro" id="IPR002108">
    <property type="entry name" value="ADF-H"/>
</dbReference>
<dbReference type="Proteomes" id="UP000426265">
    <property type="component" value="Unassembled WGS sequence"/>
</dbReference>
<evidence type="ECO:0000256" key="4">
    <source>
        <dbReference type="ARBA" id="ARBA00023212"/>
    </source>
</evidence>
<dbReference type="Pfam" id="PF00241">
    <property type="entry name" value="Cofilin_ADF"/>
    <property type="match status" value="1"/>
</dbReference>
<comment type="subcellular location">
    <subcellularLocation>
        <location evidence="1">Cytoplasm</location>
        <location evidence="1">Cytoskeleton</location>
    </subcellularLocation>
</comment>
<dbReference type="SMART" id="SM00102">
    <property type="entry name" value="ADF"/>
    <property type="match status" value="1"/>
</dbReference>
<dbReference type="GO" id="GO:0015629">
    <property type="term" value="C:actin cytoskeleton"/>
    <property type="evidence" value="ECO:0007669"/>
    <property type="project" value="InterPro"/>
</dbReference>
<name>A0A654FEI6_ARATH</name>
<dbReference type="GO" id="GO:0030042">
    <property type="term" value="P:actin filament depolymerization"/>
    <property type="evidence" value="ECO:0007669"/>
    <property type="project" value="InterPro"/>
</dbReference>
<proteinExistence type="inferred from homology"/>
<keyword evidence="4" id="KW-0206">Cytoskeleton</keyword>
<dbReference type="Gene3D" id="3.40.20.10">
    <property type="entry name" value="Severin"/>
    <property type="match status" value="1"/>
</dbReference>
<keyword evidence="3" id="KW-0009">Actin-binding</keyword>
<reference evidence="6 7" key="1">
    <citation type="submission" date="2019-11" db="EMBL/GenBank/DDBJ databases">
        <authorList>
            <person name="Jiao W.-B."/>
            <person name="Schneeberger K."/>
        </authorList>
    </citation>
    <scope>NUCLEOTIDE SEQUENCE [LARGE SCALE GENOMIC DNA]</scope>
    <source>
        <strain evidence="7">cv. An-1</strain>
    </source>
</reference>
<accession>A0A654FEI6</accession>
<feature type="domain" description="ADF-H" evidence="5">
    <location>
        <begin position="1"/>
        <end position="102"/>
    </location>
</feature>
<protein>
    <recommendedName>
        <fullName evidence="5">ADF-H domain-containing protein</fullName>
    </recommendedName>
</protein>
<dbReference type="InterPro" id="IPR017904">
    <property type="entry name" value="ADF/Cofilin"/>
</dbReference>
<evidence type="ECO:0000259" key="5">
    <source>
        <dbReference type="PROSITE" id="PS51263"/>
    </source>
</evidence>
<comment type="similarity">
    <text evidence="2">Belongs to the actin-binding proteins ADF family.</text>
</comment>
<sequence length="102" mass="12027">MERKKLGQETRLHGEREQSYEEFANSLPADECRYAILDIEFVPGERKICFIAWSPSTAKMRKKMIYSSTKDRFKRELDGIQVEFHATDLTDISLDAIRRRIN</sequence>
<evidence type="ECO:0000256" key="1">
    <source>
        <dbReference type="ARBA" id="ARBA00004245"/>
    </source>
</evidence>
<evidence type="ECO:0000313" key="6">
    <source>
        <dbReference type="EMBL" id="VYS59488.1"/>
    </source>
</evidence>
<dbReference type="SUPFAM" id="SSF55753">
    <property type="entry name" value="Actin depolymerizing proteins"/>
    <property type="match status" value="1"/>
</dbReference>
<evidence type="ECO:0000256" key="2">
    <source>
        <dbReference type="ARBA" id="ARBA00006844"/>
    </source>
</evidence>
<keyword evidence="4" id="KW-0963">Cytoplasm</keyword>
<dbReference type="GO" id="GO:0003779">
    <property type="term" value="F:actin binding"/>
    <property type="evidence" value="ECO:0007669"/>
    <property type="project" value="UniProtKB-KW"/>
</dbReference>
<gene>
    <name evidence="6" type="ORF">AN1_LOCUS14927</name>
</gene>
<dbReference type="PROSITE" id="PS51263">
    <property type="entry name" value="ADF_H"/>
    <property type="match status" value="1"/>
</dbReference>
<dbReference type="InterPro" id="IPR029006">
    <property type="entry name" value="ADF-H/Gelsolin-like_dom_sf"/>
</dbReference>
<dbReference type="ExpressionAtlas" id="A0A654FEI6">
    <property type="expression patterns" value="baseline and differential"/>
</dbReference>
<dbReference type="CDD" id="cd11286">
    <property type="entry name" value="ADF_cofilin_like"/>
    <property type="match status" value="1"/>
</dbReference>
<dbReference type="AlphaFoldDB" id="A0A654FEI6"/>
<evidence type="ECO:0000256" key="3">
    <source>
        <dbReference type="ARBA" id="ARBA00023203"/>
    </source>
</evidence>
<organism evidence="6 7">
    <name type="scientific">Arabidopsis thaliana</name>
    <name type="common">Mouse-ear cress</name>
    <dbReference type="NCBI Taxonomy" id="3702"/>
    <lineage>
        <taxon>Eukaryota</taxon>
        <taxon>Viridiplantae</taxon>
        <taxon>Streptophyta</taxon>
        <taxon>Embryophyta</taxon>
        <taxon>Tracheophyta</taxon>
        <taxon>Spermatophyta</taxon>
        <taxon>Magnoliopsida</taxon>
        <taxon>eudicotyledons</taxon>
        <taxon>Gunneridae</taxon>
        <taxon>Pentapetalae</taxon>
        <taxon>rosids</taxon>
        <taxon>malvids</taxon>
        <taxon>Brassicales</taxon>
        <taxon>Brassicaceae</taxon>
        <taxon>Camelineae</taxon>
        <taxon>Arabidopsis</taxon>
    </lineage>
</organism>